<feature type="chain" id="PRO_5039378612" description="SbsC C-terminal domain-containing protein" evidence="2">
    <location>
        <begin position="25"/>
        <end position="864"/>
    </location>
</feature>
<dbReference type="OrthoDB" id="2440872at2"/>
<dbReference type="Proteomes" id="UP000283095">
    <property type="component" value="Chromosome"/>
</dbReference>
<dbReference type="RefSeq" id="WP_127762150.1">
    <property type="nucleotide sequence ID" value="NZ_CP026095.1"/>
</dbReference>
<protein>
    <recommendedName>
        <fullName evidence="3">SbsC C-terminal domain-containing protein</fullName>
    </recommendedName>
</protein>
<dbReference type="Gene3D" id="2.60.40.1220">
    <property type="match status" value="4"/>
</dbReference>
<feature type="signal peptide" evidence="2">
    <location>
        <begin position="1"/>
        <end position="24"/>
    </location>
</feature>
<reference evidence="4 5" key="1">
    <citation type="submission" date="2018-01" db="EMBL/GenBank/DDBJ databases">
        <title>Bacillus asahii Genome sequencing and assembly.</title>
        <authorList>
            <person name="Jiang H."/>
            <person name="Feng Y."/>
            <person name="Zhao F."/>
            <person name="Lin X."/>
        </authorList>
    </citation>
    <scope>NUCLEOTIDE SEQUENCE [LARGE SCALE GENOMIC DNA]</scope>
    <source>
        <strain evidence="4 5">OM18</strain>
    </source>
</reference>
<keyword evidence="1 2" id="KW-0732">Signal</keyword>
<accession>A0A3T0KYF6</accession>
<organism evidence="4 5">
    <name type="scientific">Peribacillus asahii</name>
    <dbReference type="NCBI Taxonomy" id="228899"/>
    <lineage>
        <taxon>Bacteria</taxon>
        <taxon>Bacillati</taxon>
        <taxon>Bacillota</taxon>
        <taxon>Bacilli</taxon>
        <taxon>Bacillales</taxon>
        <taxon>Bacillaceae</taxon>
        <taxon>Peribacillus</taxon>
    </lineage>
</organism>
<dbReference type="InterPro" id="IPR014755">
    <property type="entry name" value="Cu-Rt/internalin_Ig-like"/>
</dbReference>
<dbReference type="InterPro" id="IPR041378">
    <property type="entry name" value="S-layer_SbsC_C"/>
</dbReference>
<dbReference type="Gene3D" id="1.20.58.790">
    <property type="match status" value="1"/>
</dbReference>
<dbReference type="KEGG" id="pasa:BAOM_4763"/>
<evidence type="ECO:0000256" key="1">
    <source>
        <dbReference type="ARBA" id="ARBA00022729"/>
    </source>
</evidence>
<gene>
    <name evidence="4" type="ORF">BAOM_4763</name>
</gene>
<dbReference type="EMBL" id="CP026095">
    <property type="protein sequence ID" value="AZV45341.1"/>
    <property type="molecule type" value="Genomic_DNA"/>
</dbReference>
<feature type="domain" description="SbsC C-terminal" evidence="3">
    <location>
        <begin position="71"/>
        <end position="181"/>
    </location>
</feature>
<dbReference type="AlphaFoldDB" id="A0A3T0KYF6"/>
<dbReference type="Pfam" id="PF18058">
    <property type="entry name" value="SbsC_C"/>
    <property type="match status" value="1"/>
</dbReference>
<sequence length="864" mass="90133">MSKKKAIKIATASAIALTGAVAVAQPQADAATNSVDKAITKATTQVNKAFNLYYNTAKKSNKLPSGSAIRKEVKLAEQYYAAAQKEIAAKGGSKKAAYTKKLEASKTSLNRAKNYVAAVSVTLKASRTALDSAIESGTQSKVLAAQTALDKKIAEFEKAVAKVFGPDTRRLLTKTYTTPAKAESAAVDTEMKVYTAYKEIESKKLITTDLEKAGEKIESVKADVEKLKAKDTKLAKNILKAVEKNNAKYEGAQGFKVLKVSAINATQVEVKFNKAVDAGTVFADGKSGAFKTGATVTLTSLDAKVSGALTGELSKDGKTLTITAANELSKRYDLVIDGIKEVNGKALVKYEETIKIEADTKAPTIAGTEQISANLVKIKFSEPVQAHTTATLKYADGKAVSNASVSVAEGATEVVVDLSDAAVEVNKPITVTFIGLKDKAGNLVTPNPATVEITKQQADGVKPAVESLTQTGVKTFNVKFSKDLAAAPTVTVSNYDVDSVEKVSGNEYKVTVKTNLNGVQNVTVASYKDLSNQAGESVTKVVTFTEDTAAPKATSATVVVGSDNAEYLEVTYDKDVTEGKLAISGSYVKDHVTTSVATVNADAKYASKDSKKVLRVALSTFAAEKGAAYKVDVVPATTGGVASLSGVAPEKASASFTRGEDGAQSNTNKLAAPALAVVDNNTLTVTFTGAVDGASATNAANYKVDGAVVESATLAAIADGKQVVTLKLKANSNTFTGVRNITVENVKALGSTVTMDKFVQNDLSLKENVAPTVTSAKLTANNTITLTYSEAVVTTGAKEDFEVLYGGKSLATKVERNATTTISIPAVTAEQLAQGLSLKALETLDIEDAAGNKLSVPANITVAQ</sequence>
<name>A0A3T0KYF6_9BACI</name>
<evidence type="ECO:0000313" key="4">
    <source>
        <dbReference type="EMBL" id="AZV45341.1"/>
    </source>
</evidence>
<proteinExistence type="predicted"/>
<evidence type="ECO:0000259" key="3">
    <source>
        <dbReference type="Pfam" id="PF18058"/>
    </source>
</evidence>
<evidence type="ECO:0000256" key="2">
    <source>
        <dbReference type="SAM" id="SignalP"/>
    </source>
</evidence>
<evidence type="ECO:0000313" key="5">
    <source>
        <dbReference type="Proteomes" id="UP000283095"/>
    </source>
</evidence>